<feature type="domain" description="Phosphoadenosine phosphosulphate reductase" evidence="3">
    <location>
        <begin position="38"/>
        <end position="145"/>
    </location>
</feature>
<dbReference type="PANTHER" id="PTHR46509:SF1">
    <property type="entry name" value="PHOSPHOADENOSINE PHOSPHOSULFATE REDUCTASE"/>
    <property type="match status" value="1"/>
</dbReference>
<protein>
    <recommendedName>
        <fullName evidence="3">Phosphoadenosine phosphosulphate reductase domain-containing protein</fullName>
    </recommendedName>
</protein>
<dbReference type="PANTHER" id="PTHR46509">
    <property type="entry name" value="PHOSPHOADENOSINE PHOSPHOSULFATE REDUCTASE"/>
    <property type="match status" value="1"/>
</dbReference>
<dbReference type="SUPFAM" id="SSF52402">
    <property type="entry name" value="Adenine nucleotide alpha hydrolases-like"/>
    <property type="match status" value="1"/>
</dbReference>
<dbReference type="GO" id="GO:0005737">
    <property type="term" value="C:cytoplasm"/>
    <property type="evidence" value="ECO:0007669"/>
    <property type="project" value="TreeGrafter"/>
</dbReference>
<organism evidence="4">
    <name type="scientific">marine sediment metagenome</name>
    <dbReference type="NCBI Taxonomy" id="412755"/>
    <lineage>
        <taxon>unclassified sequences</taxon>
        <taxon>metagenomes</taxon>
        <taxon>ecological metagenomes</taxon>
    </lineage>
</organism>
<dbReference type="AlphaFoldDB" id="X1MAX7"/>
<comment type="caution">
    <text evidence="4">The sequence shown here is derived from an EMBL/GenBank/DDBJ whole genome shotgun (WGS) entry which is preliminary data.</text>
</comment>
<dbReference type="Pfam" id="PF01507">
    <property type="entry name" value="PAPS_reduct"/>
    <property type="match status" value="1"/>
</dbReference>
<sequence length="192" mass="22697">FALGWPIFGKNIASNVERANRSGNIRPQMSKLEKLLAKNKLHISAKCAHYIQEKPSKKIEKDLNSDLKIIGLRASESRARVRLWVDHGDFYKVKDYFGKKKEIWKLNPIATWTEEDVWEYHNKYEIPRCKLYDIGYSRNGCWSCAMGIRNGQLERLRFGHPKLFKHLIYKTEMGKEIFRAEKILHKTFIQEK</sequence>
<dbReference type="InterPro" id="IPR014729">
    <property type="entry name" value="Rossmann-like_a/b/a_fold"/>
</dbReference>
<dbReference type="EMBL" id="BARV01012381">
    <property type="protein sequence ID" value="GAI03484.1"/>
    <property type="molecule type" value="Genomic_DNA"/>
</dbReference>
<dbReference type="GO" id="GO:0004604">
    <property type="term" value="F:phosphoadenylyl-sulfate reductase (thioredoxin) activity"/>
    <property type="evidence" value="ECO:0007669"/>
    <property type="project" value="TreeGrafter"/>
</dbReference>
<accession>X1MAX7</accession>
<reference evidence="4" key="1">
    <citation type="journal article" date="2014" name="Front. Microbiol.">
        <title>High frequency of phylogenetically diverse reductive dehalogenase-homologous genes in deep subseafloor sedimentary metagenomes.</title>
        <authorList>
            <person name="Kawai M."/>
            <person name="Futagami T."/>
            <person name="Toyoda A."/>
            <person name="Takaki Y."/>
            <person name="Nishi S."/>
            <person name="Hori S."/>
            <person name="Arai W."/>
            <person name="Tsubouchi T."/>
            <person name="Morono Y."/>
            <person name="Uchiyama I."/>
            <person name="Ito T."/>
            <person name="Fujiyama A."/>
            <person name="Inagaki F."/>
            <person name="Takami H."/>
        </authorList>
    </citation>
    <scope>NUCLEOTIDE SEQUENCE</scope>
    <source>
        <strain evidence="4">Expedition CK06-06</strain>
    </source>
</reference>
<comment type="pathway">
    <text evidence="2">Sulfur metabolism; hydrogen sulfide biosynthesis; sulfite from sulfate.</text>
</comment>
<dbReference type="Gene3D" id="3.40.50.620">
    <property type="entry name" value="HUPs"/>
    <property type="match status" value="1"/>
</dbReference>
<proteinExistence type="inferred from homology"/>
<comment type="similarity">
    <text evidence="1">Belongs to the PAPS reductase family. CysH subfamily.</text>
</comment>
<dbReference type="InterPro" id="IPR002500">
    <property type="entry name" value="PAPS_reduct_dom"/>
</dbReference>
<evidence type="ECO:0000256" key="1">
    <source>
        <dbReference type="ARBA" id="ARBA00009732"/>
    </source>
</evidence>
<dbReference type="GO" id="GO:0019379">
    <property type="term" value="P:sulfate assimilation, phosphoadenylyl sulfate reduction by phosphoadenylyl-sulfate reductase (thioredoxin)"/>
    <property type="evidence" value="ECO:0007669"/>
    <property type="project" value="TreeGrafter"/>
</dbReference>
<evidence type="ECO:0000256" key="2">
    <source>
        <dbReference type="ARBA" id="ARBA00024327"/>
    </source>
</evidence>
<gene>
    <name evidence="4" type="ORF">S06H3_22962</name>
</gene>
<evidence type="ECO:0000259" key="3">
    <source>
        <dbReference type="Pfam" id="PF01507"/>
    </source>
</evidence>
<feature type="non-terminal residue" evidence="4">
    <location>
        <position position="1"/>
    </location>
</feature>
<name>X1MAX7_9ZZZZ</name>
<evidence type="ECO:0000313" key="4">
    <source>
        <dbReference type="EMBL" id="GAI03484.1"/>
    </source>
</evidence>